<sequence>MLKRSLLSDWFSYENTSRNSRRWWFGGPSRMKFRIKAMFAGCALVLGAASTPALADGTSPQLRSASFVVVSERTGQVLVEQNATKAAPIASITKLMTAMVVLDARQSLSETLRVTSDDIDRLKNSGSRLRVGTRLTREEMLNLALMSSENRAASALARYYPGGTRAFVNAMNVKARMLGLADTRFADSSGLDPRNVSSPRDLVRLVSVAATYPLVREFSTREERYVKLGGRMERFGNSNPLVRDDTWQVGVSKTGFIREAGRCLVMQAWVRDEPVIMVLLNSQGTWTRTADAKRVKAWLETLDTERVAALAPGSGG</sequence>
<dbReference type="OrthoDB" id="5688590at2"/>
<dbReference type="GO" id="GO:0009252">
    <property type="term" value="P:peptidoglycan biosynthetic process"/>
    <property type="evidence" value="ECO:0007669"/>
    <property type="project" value="UniProtKB-KW"/>
</dbReference>
<dbReference type="KEGG" id="atw:C0099_02520"/>
<evidence type="ECO:0000256" key="8">
    <source>
        <dbReference type="PIRSR" id="PIRSR618044-2"/>
    </source>
</evidence>
<evidence type="ECO:0000256" key="2">
    <source>
        <dbReference type="ARBA" id="ARBA00022729"/>
    </source>
</evidence>
<dbReference type="PANTHER" id="PTHR35333">
    <property type="entry name" value="BETA-LACTAMASE"/>
    <property type="match status" value="1"/>
</dbReference>
<comment type="similarity">
    <text evidence="1 9">Belongs to the peptidase S11 family.</text>
</comment>
<dbReference type="GO" id="GO:0008360">
    <property type="term" value="P:regulation of cell shape"/>
    <property type="evidence" value="ECO:0007669"/>
    <property type="project" value="UniProtKB-KW"/>
</dbReference>
<gene>
    <name evidence="11" type="ORF">C0099_02520</name>
</gene>
<dbReference type="PRINTS" id="PR00725">
    <property type="entry name" value="DADACBPTASE1"/>
</dbReference>
<dbReference type="GO" id="GO:0046677">
    <property type="term" value="P:response to antibiotic"/>
    <property type="evidence" value="ECO:0007669"/>
    <property type="project" value="InterPro"/>
</dbReference>
<feature type="domain" description="Peptidase S11 D-alanyl-D-alanine carboxypeptidase A N-terminal" evidence="10">
    <location>
        <begin position="59"/>
        <end position="283"/>
    </location>
</feature>
<keyword evidence="4" id="KW-0133">Cell shape</keyword>
<dbReference type="GO" id="GO:0008800">
    <property type="term" value="F:beta-lactamase activity"/>
    <property type="evidence" value="ECO:0007669"/>
    <property type="project" value="InterPro"/>
</dbReference>
<dbReference type="AlphaFoldDB" id="A0A2I6S3T6"/>
<dbReference type="GO" id="GO:0071555">
    <property type="term" value="P:cell wall organization"/>
    <property type="evidence" value="ECO:0007669"/>
    <property type="project" value="UniProtKB-KW"/>
</dbReference>
<dbReference type="InterPro" id="IPR012338">
    <property type="entry name" value="Beta-lactam/transpept-like"/>
</dbReference>
<evidence type="ECO:0000256" key="1">
    <source>
        <dbReference type="ARBA" id="ARBA00007164"/>
    </source>
</evidence>
<accession>A0A2I6S3T6</accession>
<dbReference type="EMBL" id="CP025682">
    <property type="protein sequence ID" value="AUN93916.1"/>
    <property type="molecule type" value="Genomic_DNA"/>
</dbReference>
<protein>
    <submittedName>
        <fullName evidence="11">Peptidase S11</fullName>
    </submittedName>
</protein>
<dbReference type="PANTHER" id="PTHR35333:SF3">
    <property type="entry name" value="BETA-LACTAMASE-TYPE TRANSPEPTIDASE FOLD CONTAINING PROTEIN"/>
    <property type="match status" value="1"/>
</dbReference>
<dbReference type="GO" id="GO:0030655">
    <property type="term" value="P:beta-lactam antibiotic catabolic process"/>
    <property type="evidence" value="ECO:0007669"/>
    <property type="project" value="InterPro"/>
</dbReference>
<feature type="active site" evidence="7">
    <location>
        <position position="148"/>
    </location>
</feature>
<name>A0A2I6S3T6_9RHOO</name>
<evidence type="ECO:0000256" key="3">
    <source>
        <dbReference type="ARBA" id="ARBA00022801"/>
    </source>
</evidence>
<proteinExistence type="inferred from homology"/>
<feature type="binding site" evidence="8">
    <location>
        <position position="253"/>
    </location>
    <ligand>
        <name>substrate</name>
    </ligand>
</feature>
<dbReference type="GO" id="GO:0006508">
    <property type="term" value="P:proteolysis"/>
    <property type="evidence" value="ECO:0007669"/>
    <property type="project" value="InterPro"/>
</dbReference>
<evidence type="ECO:0000256" key="5">
    <source>
        <dbReference type="ARBA" id="ARBA00022984"/>
    </source>
</evidence>
<dbReference type="Gene3D" id="3.40.710.10">
    <property type="entry name" value="DD-peptidase/beta-lactamase superfamily"/>
    <property type="match status" value="1"/>
</dbReference>
<reference evidence="11 12" key="1">
    <citation type="submission" date="2018-01" db="EMBL/GenBank/DDBJ databases">
        <authorList>
            <person name="Fu G.-Y."/>
        </authorList>
    </citation>
    <scope>NUCLEOTIDE SEQUENCE [LARGE SCALE GENOMIC DNA]</scope>
    <source>
        <strain evidence="11 12">SY39</strain>
    </source>
</reference>
<feature type="active site" description="Acyl-ester intermediate" evidence="7">
    <location>
        <position position="91"/>
    </location>
</feature>
<evidence type="ECO:0000313" key="12">
    <source>
        <dbReference type="Proteomes" id="UP000242205"/>
    </source>
</evidence>
<dbReference type="SUPFAM" id="SSF56601">
    <property type="entry name" value="beta-lactamase/transpeptidase-like"/>
    <property type="match status" value="1"/>
</dbReference>
<evidence type="ECO:0000256" key="9">
    <source>
        <dbReference type="RuleBase" id="RU004016"/>
    </source>
</evidence>
<dbReference type="Pfam" id="PF00768">
    <property type="entry name" value="Peptidase_S11"/>
    <property type="match status" value="1"/>
</dbReference>
<dbReference type="InterPro" id="IPR018044">
    <property type="entry name" value="Peptidase_S11"/>
</dbReference>
<dbReference type="Proteomes" id="UP000242205">
    <property type="component" value="Chromosome"/>
</dbReference>
<dbReference type="InterPro" id="IPR000871">
    <property type="entry name" value="Beta-lactam_class-A"/>
</dbReference>
<organism evidence="11 12">
    <name type="scientific">Pseudazoarcus pumilus</name>
    <dbReference type="NCBI Taxonomy" id="2067960"/>
    <lineage>
        <taxon>Bacteria</taxon>
        <taxon>Pseudomonadati</taxon>
        <taxon>Pseudomonadota</taxon>
        <taxon>Betaproteobacteria</taxon>
        <taxon>Rhodocyclales</taxon>
        <taxon>Zoogloeaceae</taxon>
        <taxon>Pseudazoarcus</taxon>
    </lineage>
</organism>
<dbReference type="InterPro" id="IPR001967">
    <property type="entry name" value="Peptidase_S11_N"/>
</dbReference>
<evidence type="ECO:0000256" key="6">
    <source>
        <dbReference type="ARBA" id="ARBA00023316"/>
    </source>
</evidence>
<keyword evidence="3" id="KW-0378">Hydrolase</keyword>
<evidence type="ECO:0000256" key="7">
    <source>
        <dbReference type="PIRSR" id="PIRSR618044-1"/>
    </source>
</evidence>
<evidence type="ECO:0000313" key="11">
    <source>
        <dbReference type="EMBL" id="AUN93916.1"/>
    </source>
</evidence>
<dbReference type="GO" id="GO:0009002">
    <property type="term" value="F:serine-type D-Ala-D-Ala carboxypeptidase activity"/>
    <property type="evidence" value="ECO:0007669"/>
    <property type="project" value="InterPro"/>
</dbReference>
<keyword evidence="12" id="KW-1185">Reference proteome</keyword>
<feature type="active site" description="Proton acceptor" evidence="7">
    <location>
        <position position="94"/>
    </location>
</feature>
<keyword evidence="2" id="KW-0732">Signal</keyword>
<keyword evidence="6" id="KW-0961">Cell wall biogenesis/degradation</keyword>
<keyword evidence="5" id="KW-0573">Peptidoglycan synthesis</keyword>
<evidence type="ECO:0000259" key="10">
    <source>
        <dbReference type="Pfam" id="PF00768"/>
    </source>
</evidence>
<evidence type="ECO:0000256" key="4">
    <source>
        <dbReference type="ARBA" id="ARBA00022960"/>
    </source>
</evidence>